<reference evidence="1 2" key="1">
    <citation type="submission" date="2018-04" db="EMBL/GenBank/DDBJ databases">
        <authorList>
            <person name="Zhang X."/>
            <person name="Yuan J."/>
            <person name="Li F."/>
            <person name="Xiang J."/>
        </authorList>
    </citation>
    <scope>NUCLEOTIDE SEQUENCE [LARGE SCALE GENOMIC DNA]</scope>
    <source>
        <tissue evidence="1">Muscle</tissue>
    </source>
</reference>
<evidence type="ECO:0000313" key="1">
    <source>
        <dbReference type="EMBL" id="ROT66969.1"/>
    </source>
</evidence>
<proteinExistence type="predicted"/>
<dbReference type="Proteomes" id="UP000283509">
    <property type="component" value="Unassembled WGS sequence"/>
</dbReference>
<comment type="caution">
    <text evidence="1">The sequence shown here is derived from an EMBL/GenBank/DDBJ whole genome shotgun (WGS) entry which is preliminary data.</text>
</comment>
<organism evidence="1 2">
    <name type="scientific">Penaeus vannamei</name>
    <name type="common">Whiteleg shrimp</name>
    <name type="synonym">Litopenaeus vannamei</name>
    <dbReference type="NCBI Taxonomy" id="6689"/>
    <lineage>
        <taxon>Eukaryota</taxon>
        <taxon>Metazoa</taxon>
        <taxon>Ecdysozoa</taxon>
        <taxon>Arthropoda</taxon>
        <taxon>Crustacea</taxon>
        <taxon>Multicrustacea</taxon>
        <taxon>Malacostraca</taxon>
        <taxon>Eumalacostraca</taxon>
        <taxon>Eucarida</taxon>
        <taxon>Decapoda</taxon>
        <taxon>Dendrobranchiata</taxon>
        <taxon>Penaeoidea</taxon>
        <taxon>Penaeidae</taxon>
        <taxon>Penaeus</taxon>
    </lineage>
</organism>
<evidence type="ECO:0000313" key="2">
    <source>
        <dbReference type="Proteomes" id="UP000283509"/>
    </source>
</evidence>
<gene>
    <name evidence="1" type="ORF">C7M84_014969</name>
</gene>
<sequence length="211" mass="24809">MQQELEETVKEFHRIQETRQQYLQKCNKEILSVLKQFLNEKFRIELQEHFECRNESLEDIVKFIDNTIISACDAHEDIVNFRHQVIDIFNEGISPELAADSSDALVAGRGMRDFHKLSCETKEQVMLINNQQELYEMFMNEIEEMVLRKVNQILCEMDTSMQEKHKEEKENVDALATEITTEIEKNVRLQGTLQIIQSQMDSLSERLQAPI</sequence>
<name>A0A3R7SMB6_PENVA</name>
<accession>A0A3R7SMB6</accession>
<reference evidence="1 2" key="2">
    <citation type="submission" date="2019-01" db="EMBL/GenBank/DDBJ databases">
        <title>The decoding of complex shrimp genome reveals the adaptation for benthos swimmer, frequently molting mechanism and breeding impact on genome.</title>
        <authorList>
            <person name="Sun Y."/>
            <person name="Gao Y."/>
            <person name="Yu Y."/>
        </authorList>
    </citation>
    <scope>NUCLEOTIDE SEQUENCE [LARGE SCALE GENOMIC DNA]</scope>
    <source>
        <tissue evidence="1">Muscle</tissue>
    </source>
</reference>
<dbReference type="OrthoDB" id="6345730at2759"/>
<keyword evidence="2" id="KW-1185">Reference proteome</keyword>
<protein>
    <submittedName>
        <fullName evidence="1">Uncharacterized protein</fullName>
    </submittedName>
</protein>
<dbReference type="EMBL" id="QCYY01002871">
    <property type="protein sequence ID" value="ROT66969.1"/>
    <property type="molecule type" value="Genomic_DNA"/>
</dbReference>
<dbReference type="AlphaFoldDB" id="A0A3R7SMB6"/>